<dbReference type="WBParaSite" id="TREG1_117510.1">
    <property type="protein sequence ID" value="TREG1_117510.1"/>
    <property type="gene ID" value="TREG1_117510"/>
</dbReference>
<reference evidence="1" key="1">
    <citation type="submission" date="2022-06" db="EMBL/GenBank/DDBJ databases">
        <authorList>
            <person name="Berger JAMES D."/>
            <person name="Berger JAMES D."/>
        </authorList>
    </citation>
    <scope>NUCLEOTIDE SEQUENCE [LARGE SCALE GENOMIC DNA]</scope>
</reference>
<evidence type="ECO:0000313" key="2">
    <source>
        <dbReference type="WBParaSite" id="TREG1_117510.1"/>
    </source>
</evidence>
<name>A0AA85IYB3_TRIRE</name>
<sequence length="84" mass="8754">MFVVTRVFRSILVISSRSEETCVHICEVLAAGVTLLHGADGTTSVSLVIVSVFTEEGSTSTGRTACETASVDVDATFISAIVCV</sequence>
<organism evidence="1 2">
    <name type="scientific">Trichobilharzia regenti</name>
    <name type="common">Nasal bird schistosome</name>
    <dbReference type="NCBI Taxonomy" id="157069"/>
    <lineage>
        <taxon>Eukaryota</taxon>
        <taxon>Metazoa</taxon>
        <taxon>Spiralia</taxon>
        <taxon>Lophotrochozoa</taxon>
        <taxon>Platyhelminthes</taxon>
        <taxon>Trematoda</taxon>
        <taxon>Digenea</taxon>
        <taxon>Strigeidida</taxon>
        <taxon>Schistosomatoidea</taxon>
        <taxon>Schistosomatidae</taxon>
        <taxon>Trichobilharzia</taxon>
    </lineage>
</organism>
<dbReference type="Proteomes" id="UP000050795">
    <property type="component" value="Unassembled WGS sequence"/>
</dbReference>
<reference evidence="2" key="2">
    <citation type="submission" date="2023-11" db="UniProtKB">
        <authorList>
            <consortium name="WormBaseParasite"/>
        </authorList>
    </citation>
    <scope>IDENTIFICATION</scope>
</reference>
<accession>A0AA85IYB3</accession>
<dbReference type="AlphaFoldDB" id="A0AA85IYB3"/>
<evidence type="ECO:0000313" key="1">
    <source>
        <dbReference type="Proteomes" id="UP000050795"/>
    </source>
</evidence>
<proteinExistence type="predicted"/>
<protein>
    <submittedName>
        <fullName evidence="2">Uncharacterized protein</fullName>
    </submittedName>
</protein>
<keyword evidence="1" id="KW-1185">Reference proteome</keyword>